<dbReference type="GO" id="GO:0016589">
    <property type="term" value="C:NURF complex"/>
    <property type="evidence" value="ECO:0007669"/>
    <property type="project" value="InterPro"/>
</dbReference>
<evidence type="ECO:0000256" key="10">
    <source>
        <dbReference type="PROSITE-ProRule" id="PRU00146"/>
    </source>
</evidence>
<keyword evidence="3 10" id="KW-0863">Zinc-finger</keyword>
<dbReference type="InterPro" id="IPR001965">
    <property type="entry name" value="Znf_PHD"/>
</dbReference>
<dbReference type="GO" id="GO:0006338">
    <property type="term" value="P:chromatin remodeling"/>
    <property type="evidence" value="ECO:0007669"/>
    <property type="project" value="UniProtKB-ARBA"/>
</dbReference>
<keyword evidence="7" id="KW-0804">Transcription</keyword>
<keyword evidence="4" id="KW-0862">Zinc</keyword>
<keyword evidence="8" id="KW-0539">Nucleus</keyword>
<dbReference type="Pfam" id="PF00628">
    <property type="entry name" value="PHD"/>
    <property type="match status" value="3"/>
</dbReference>
<dbReference type="InterPro" id="IPR028942">
    <property type="entry name" value="WHIM1_dom"/>
</dbReference>
<feature type="region of interest" description="Disordered" evidence="12">
    <location>
        <begin position="1086"/>
        <end position="1110"/>
    </location>
</feature>
<evidence type="ECO:0000256" key="5">
    <source>
        <dbReference type="ARBA" id="ARBA00023015"/>
    </source>
</evidence>
<keyword evidence="5" id="KW-0805">Transcription regulation</keyword>
<evidence type="ECO:0000256" key="4">
    <source>
        <dbReference type="ARBA" id="ARBA00022833"/>
    </source>
</evidence>
<dbReference type="PROSITE" id="PS50016">
    <property type="entry name" value="ZF_PHD_2"/>
    <property type="match status" value="2"/>
</dbReference>
<evidence type="ECO:0000259" key="14">
    <source>
        <dbReference type="PROSITE" id="PS50016"/>
    </source>
</evidence>
<name>A0AB39ZH00_DROSZ</name>
<feature type="compositionally biased region" description="Polar residues" evidence="12">
    <location>
        <begin position="83"/>
        <end position="92"/>
    </location>
</feature>
<dbReference type="PROSITE" id="PS01359">
    <property type="entry name" value="ZF_PHD_1"/>
    <property type="match status" value="1"/>
</dbReference>
<protein>
    <submittedName>
        <fullName evidence="17">Nucleosome-remodeling factor subunit NURF301 isoform X3</fullName>
    </submittedName>
</protein>
<feature type="region of interest" description="Disordered" evidence="12">
    <location>
        <begin position="1"/>
        <end position="138"/>
    </location>
</feature>
<dbReference type="CDD" id="cd05509">
    <property type="entry name" value="Bromo_gcn5_like"/>
    <property type="match status" value="1"/>
</dbReference>
<dbReference type="Proteomes" id="UP001652628">
    <property type="component" value="Chromosome 3"/>
</dbReference>
<keyword evidence="2" id="KW-0479">Metal-binding</keyword>
<sequence length="2684" mass="302153">MSGRGSRKRGRPPKTPNERGSGRFNYQLLKKPKYLSEGKSQPSTPSASRGISPQSDEGSRSSHTNLSRSRGSAAKRGRGRKSTVQPNTSSYSGRKGYESEYHYGSDFGDSDEDKSDNEDDMLLTPSDDESLEAANESESEFSVCSFNQNGVGRPPRPPSPEPVWLQEGRQYAALELPDSSEDLSIANAHVFRALSIYEVLRRFRHLVRLSPFRFEDFCAALACEEQSALLTDVHIMLLKAILREEDAQGTHFGPLDQKDTVNISLYLIDAITWPEILRSYVESDKTFDRNVFQILNRTEYPYTGIDSRLEVLQFLSDQFLTANSIRDVMLQEGPIHYDDHCRVCHRLGDLLCCETCPAVYHLECVDPPMNDVPTEDWQCGLCRSHKVSGVVDCVLPQEKQGVLIRHDSLGVDRHGRKYWFIARRIFIEDQTDSTCWYYSTTSKLKLLLCRLDPEELETRLHSQIIERRDEIERQMQLTETLTNEHKHTKRSIIEIEQEATNEILEKETLDEETEDGDPKSESPSEGTKKQEETKMVTRQKSSQLSNGTLHFKLGMEQGFKNYVNQYSTNPIALNKPQRNEERDKRRHLSHKFSLTTASDFKWIGITMGTTENMITTLRQTLINFESNIAPSFLNTNWVVNKKIWNAAVLNARRASDFAAVLLLFQSSLKSVVFANVWHEQLGHTTLQRITSAEREERKKVEKREKRERDDEEERNRLAFNYIKYTLGLKHQVWKQKGEEYRVHGQWGWLWLSSSRRCGVRARRAQPLVHNRVYVHYTMGEENAVNEIILVDPRTQRFMQQCESSNVDGQVCHYLPEQYKNVKVIEDVEGKVKGIIDVSKALNAPGRTFYPKVARKCRLDDLLDRRIKLAEVEEQMASKVATDVKPLVISSQPVAANTKQTYLEKRLLRLTELPAKGNPSNVNLELVNSLAKQIQTVRLQFSQLNRFAKIFRCYTKECNTNSNAVSQITQNTCYSPLCLQKARAKKELLLLLRKAHTAGNGSKETVAAILGAVKKPSILEQKLTEGKRESTQLATDESEEGKPAESEAPLDLLQDWEHARSHAVHFSDSLFTECILFDQDCATSTKVKEEDDPSAGSNTTTDSNTQDSDKMDYIESMDVCSNVEIESTEDSIVAGLNSACSGANAEDVDMTPGWRRKRNQKSKKSYIGTKDVLDQTLAKDIPLNKQNRRFPINARPVKRECVKKYEREYFENGTERVYSSNSPRGRVYLLKDAAKLYEQAVKTEDKTTIYKKPSYSRYPLISNFLTHKKKRSLLVLPRYELLKLARLGGKTSTNGFHHAAKNNTIWQYQCSRPLFRTCWSYRTSNATSLSSLALQLRILWSCLRWDDMIAKPPSTDGKHQVTTDTEIVTLELLKLRHAGRYGEKTSYLRRKVVIPLEMPKTIREVTSIRSGLRKRKRAESPQPTEPQISEEWVDEDKLELWEIKFIGEKQEKARLSAVTRSVASRQLEASGSTGPSTSTNGNPGGAGRVQLAPKSSEDVKEKMEQQLKLQRAVHQQRKLVGTGEVARSVTPVKGQVIGSRRVIVKNPDGTTRIIQQAVTQVPRAAANTATATTSSTVASTSSTQSTPSTPTPHKVQIIRGPDGKVSVRGLNPGQQLVQMPDGKLHVLTTTTSSNAAVQGNKIKVPFKPSSTPSSPAVTSVQSTANPVTPVIKQIAVKHATKNSGTQSITSSPRVALPLAQIKNKLLLAQQQQQQTASAPATTSSPSMQKIVSKVVSTSSSGQNLQQVFVQSGSKLVVGQNSQGQKVIISTSSAQQQGTSPVQQQQLVQPQVISQPIQQSPQQQISMTQSQPTQKVIQQIVNTSNVQQQIVVGGQRIILSPGQTIVTQRNVPQSQALQMVQQQIQTQQQQQQQHIVQPQQQFVVQSNQIVQSSPNTQTKLVKQLVVQQHSQPTTEEKAQISTADVNESGTQQVLVPNSTLAQQLAQGKLQVATVNGQQVIVKPLGNNQAQIVAHIKHQGDGNAHIVTSNSATAVAQASPQTSPVKQQALPSQSPQQVVVQQQMPQQPTTNFECGVSSITQQPVVSQNVQGQVQQQPLSVEESLLQNQPPGTVIKCVTAQVLQTEHGPRIVLQGLVGNDFTAQQLQLVQTQVKQQLMKAQESNGKLGVLGPTKIYLAVQPESAVQSQPPPLTPVHQSATHQQTNNIDNDANALTTTFEANPTIRINSINNGNEQEHSKCAETEKTNITINKPFVGTSPLLEGLEHNEPANHADFNLTDTDLENKQSESFVVTSGYIQESISNALKQGNLSPELEEKLVSMQKQQENANSTCTDEWELCSRGTANNEVLAPNCRSFSSRDHNTDDVEWKIRPSLRRNAMTTSSQFNRNLKKCRRQNEEVAELGEQKQSQLERHKELLKKSILRKRSLLERNLQNEIHEDVQTKVQRHVRPLSVASPEEHSENERSGEQNMDLKRTEANAENNKLGVGRPKKLTRRKEKLYCVCRTPYDDTKFYVGCDLCSNWFHGDCVSITEEASKKLSEFICIDCKKARETQQLYCSCRQPYDESQFYICCDKCQDWFHGRCVGILQSEAEFIDEYVCPECQRKTDANAANMKKLAPAEIEELKNLIKQIQLHKSAWPFMEPVDPKEAPDYYKVIKEPMDLKRMEIKLESNTYTKLAEFIGDMTKIFDNCRYYNPKESSFYKCAEALESFFVQKIKNFRENVFGQSR</sequence>
<dbReference type="GO" id="GO:0045892">
    <property type="term" value="P:negative regulation of DNA-templated transcription"/>
    <property type="evidence" value="ECO:0007669"/>
    <property type="project" value="UniProtKB-ARBA"/>
</dbReference>
<dbReference type="SUPFAM" id="SSF47370">
    <property type="entry name" value="Bromodomain"/>
    <property type="match status" value="1"/>
</dbReference>
<dbReference type="PROSITE" id="PS50014">
    <property type="entry name" value="BROMODOMAIN_2"/>
    <property type="match status" value="1"/>
</dbReference>
<dbReference type="InterPro" id="IPR028941">
    <property type="entry name" value="WHIM2_dom"/>
</dbReference>
<dbReference type="InterPro" id="IPR018501">
    <property type="entry name" value="DDT_dom"/>
</dbReference>
<evidence type="ECO:0000256" key="6">
    <source>
        <dbReference type="ARBA" id="ARBA00023117"/>
    </source>
</evidence>
<feature type="compositionally biased region" description="Basic and acidic residues" evidence="12">
    <location>
        <begin position="516"/>
        <end position="535"/>
    </location>
</feature>
<gene>
    <name evidence="17" type="primary">E(bx)</name>
</gene>
<comment type="subcellular location">
    <subcellularLocation>
        <location evidence="1">Nucleus</location>
    </subcellularLocation>
</comment>
<dbReference type="PROSITE" id="PS50827">
    <property type="entry name" value="DDT"/>
    <property type="match status" value="1"/>
</dbReference>
<evidence type="ECO:0000256" key="9">
    <source>
        <dbReference type="PROSITE-ProRule" id="PRU00035"/>
    </source>
</evidence>
<feature type="region of interest" description="Disordered" evidence="12">
    <location>
        <begin position="506"/>
        <end position="543"/>
    </location>
</feature>
<feature type="compositionally biased region" description="Polar residues" evidence="12">
    <location>
        <begin position="38"/>
        <end position="66"/>
    </location>
</feature>
<evidence type="ECO:0000313" key="17">
    <source>
        <dbReference type="RefSeq" id="XP_016933941.3"/>
    </source>
</evidence>
<dbReference type="InterPro" id="IPR011011">
    <property type="entry name" value="Znf_FYVE_PHD"/>
</dbReference>
<dbReference type="InterPro" id="IPR019787">
    <property type="entry name" value="Znf_PHD-finger"/>
</dbReference>
<feature type="domain" description="DDT" evidence="15">
    <location>
        <begin position="187"/>
        <end position="247"/>
    </location>
</feature>
<evidence type="ECO:0000256" key="11">
    <source>
        <dbReference type="SAM" id="Coils"/>
    </source>
</evidence>
<dbReference type="SMART" id="SM00249">
    <property type="entry name" value="PHD"/>
    <property type="match status" value="3"/>
</dbReference>
<dbReference type="RefSeq" id="XP_016933941.3">
    <property type="nucleotide sequence ID" value="XM_017078452.4"/>
</dbReference>
<dbReference type="InterPro" id="IPR036427">
    <property type="entry name" value="Bromodomain-like_sf"/>
</dbReference>
<dbReference type="CDD" id="cd15560">
    <property type="entry name" value="PHD2_3_BPTF"/>
    <property type="match status" value="1"/>
</dbReference>
<keyword evidence="6 9" id="KW-0103">Bromodomain</keyword>
<evidence type="ECO:0000259" key="13">
    <source>
        <dbReference type="PROSITE" id="PS50014"/>
    </source>
</evidence>
<accession>A0AB39ZH00</accession>
<feature type="domain" description="Bromo" evidence="13">
    <location>
        <begin position="2588"/>
        <end position="2658"/>
    </location>
</feature>
<dbReference type="InterPro" id="IPR018359">
    <property type="entry name" value="Bromodomain_CS"/>
</dbReference>
<feature type="region of interest" description="Disordered" evidence="12">
    <location>
        <begin position="1464"/>
        <end position="1503"/>
    </location>
</feature>
<dbReference type="InterPro" id="IPR013083">
    <property type="entry name" value="Znf_RING/FYVE/PHD"/>
</dbReference>
<evidence type="ECO:0000256" key="12">
    <source>
        <dbReference type="SAM" id="MobiDB-lite"/>
    </source>
</evidence>
<feature type="region of interest" description="Disordered" evidence="12">
    <location>
        <begin position="1020"/>
        <end position="1046"/>
    </location>
</feature>
<dbReference type="Pfam" id="PF00439">
    <property type="entry name" value="Bromodomain"/>
    <property type="match status" value="1"/>
</dbReference>
<dbReference type="InterPro" id="IPR001487">
    <property type="entry name" value="Bromodomain"/>
</dbReference>
<dbReference type="InterPro" id="IPR019786">
    <property type="entry name" value="Zinc_finger_PHD-type_CS"/>
</dbReference>
<dbReference type="CDD" id="cd15559">
    <property type="entry name" value="PHD1_BPTF"/>
    <property type="match status" value="1"/>
</dbReference>
<dbReference type="PRINTS" id="PR00503">
    <property type="entry name" value="BROMODOMAIN"/>
</dbReference>
<dbReference type="SUPFAM" id="SSF57903">
    <property type="entry name" value="FYVE/PHD zinc finger"/>
    <property type="match status" value="3"/>
</dbReference>
<dbReference type="Gene3D" id="3.30.40.10">
    <property type="entry name" value="Zinc/RING finger domain, C3HC4 (zinc finger)"/>
    <property type="match status" value="3"/>
</dbReference>
<dbReference type="GeneID" id="108012923"/>
<dbReference type="Pfam" id="PF15612">
    <property type="entry name" value="WHIM1"/>
    <property type="match status" value="1"/>
</dbReference>
<dbReference type="GO" id="GO:0008270">
    <property type="term" value="F:zinc ion binding"/>
    <property type="evidence" value="ECO:0007669"/>
    <property type="project" value="UniProtKB-KW"/>
</dbReference>
<feature type="region of interest" description="Disordered" evidence="12">
    <location>
        <begin position="1567"/>
        <end position="1597"/>
    </location>
</feature>
<feature type="compositionally biased region" description="Basic and acidic residues" evidence="12">
    <location>
        <begin position="2412"/>
        <end position="2433"/>
    </location>
</feature>
<dbReference type="PANTHER" id="PTHR45975:SF2">
    <property type="entry name" value="NUCLEOSOME-REMODELING FACTOR SUBUNIT BPTF"/>
    <property type="match status" value="1"/>
</dbReference>
<keyword evidence="16" id="KW-1185">Reference proteome</keyword>
<dbReference type="Pfam" id="PF15613">
    <property type="entry name" value="WSD"/>
    <property type="match status" value="1"/>
</dbReference>
<reference evidence="17" key="1">
    <citation type="submission" date="2025-08" db="UniProtKB">
        <authorList>
            <consortium name="RefSeq"/>
        </authorList>
    </citation>
    <scope>IDENTIFICATION</scope>
</reference>
<feature type="domain" description="PHD-type" evidence="14">
    <location>
        <begin position="338"/>
        <end position="385"/>
    </location>
</feature>
<dbReference type="PROSITE" id="PS00633">
    <property type="entry name" value="BROMODOMAIN_1"/>
    <property type="match status" value="1"/>
</dbReference>
<evidence type="ECO:0000256" key="7">
    <source>
        <dbReference type="ARBA" id="ARBA00023163"/>
    </source>
</evidence>
<dbReference type="SMART" id="SM00571">
    <property type="entry name" value="DDT"/>
    <property type="match status" value="1"/>
</dbReference>
<feature type="compositionally biased region" description="Basic residues" evidence="12">
    <location>
        <begin position="1"/>
        <end position="12"/>
    </location>
</feature>
<evidence type="ECO:0000256" key="3">
    <source>
        <dbReference type="ARBA" id="ARBA00022771"/>
    </source>
</evidence>
<dbReference type="InterPro" id="IPR038028">
    <property type="entry name" value="BPTF"/>
</dbReference>
<feature type="compositionally biased region" description="Low complexity" evidence="12">
    <location>
        <begin position="1567"/>
        <end position="1591"/>
    </location>
</feature>
<evidence type="ECO:0000256" key="1">
    <source>
        <dbReference type="ARBA" id="ARBA00004123"/>
    </source>
</evidence>
<organism evidence="16 17">
    <name type="scientific">Drosophila suzukii</name>
    <name type="common">Spotted-wing drosophila fruit fly</name>
    <dbReference type="NCBI Taxonomy" id="28584"/>
    <lineage>
        <taxon>Eukaryota</taxon>
        <taxon>Metazoa</taxon>
        <taxon>Ecdysozoa</taxon>
        <taxon>Arthropoda</taxon>
        <taxon>Hexapoda</taxon>
        <taxon>Insecta</taxon>
        <taxon>Pterygota</taxon>
        <taxon>Neoptera</taxon>
        <taxon>Endopterygota</taxon>
        <taxon>Diptera</taxon>
        <taxon>Brachycera</taxon>
        <taxon>Muscomorpha</taxon>
        <taxon>Ephydroidea</taxon>
        <taxon>Drosophilidae</taxon>
        <taxon>Drosophila</taxon>
        <taxon>Sophophora</taxon>
    </lineage>
</organism>
<evidence type="ECO:0000256" key="8">
    <source>
        <dbReference type="ARBA" id="ARBA00023242"/>
    </source>
</evidence>
<feature type="region of interest" description="Disordered" evidence="12">
    <location>
        <begin position="2407"/>
        <end position="2434"/>
    </location>
</feature>
<dbReference type="GO" id="GO:0000978">
    <property type="term" value="F:RNA polymerase II cis-regulatory region sequence-specific DNA binding"/>
    <property type="evidence" value="ECO:0007669"/>
    <property type="project" value="TreeGrafter"/>
</dbReference>
<evidence type="ECO:0000259" key="15">
    <source>
        <dbReference type="PROSITE" id="PS50827"/>
    </source>
</evidence>
<evidence type="ECO:0000313" key="16">
    <source>
        <dbReference type="Proteomes" id="UP001652628"/>
    </source>
</evidence>
<proteinExistence type="predicted"/>
<feature type="compositionally biased region" description="Low complexity" evidence="12">
    <location>
        <begin position="1096"/>
        <end position="1105"/>
    </location>
</feature>
<feature type="compositionally biased region" description="Low complexity" evidence="12">
    <location>
        <begin position="1469"/>
        <end position="1480"/>
    </location>
</feature>
<dbReference type="Pfam" id="PF02791">
    <property type="entry name" value="DDT"/>
    <property type="match status" value="1"/>
</dbReference>
<feature type="compositionally biased region" description="Basic and acidic residues" evidence="12">
    <location>
        <begin position="1494"/>
        <end position="1503"/>
    </location>
</feature>
<feature type="compositionally biased region" description="Acidic residues" evidence="12">
    <location>
        <begin position="108"/>
        <end position="138"/>
    </location>
</feature>
<evidence type="ECO:0000256" key="2">
    <source>
        <dbReference type="ARBA" id="ARBA00022723"/>
    </source>
</evidence>
<dbReference type="GO" id="GO:0045944">
    <property type="term" value="P:positive regulation of transcription by RNA polymerase II"/>
    <property type="evidence" value="ECO:0007669"/>
    <property type="project" value="UniProtKB-ARBA"/>
</dbReference>
<feature type="domain" description="PHD-type" evidence="14">
    <location>
        <begin position="2496"/>
        <end position="2561"/>
    </location>
</feature>
<dbReference type="PANTHER" id="PTHR45975">
    <property type="entry name" value="NUCLEOSOME-REMODELING FACTOR SUBUNIT BPTF"/>
    <property type="match status" value="1"/>
</dbReference>
<feature type="region of interest" description="Disordered" evidence="12">
    <location>
        <begin position="1409"/>
        <end position="1430"/>
    </location>
</feature>
<dbReference type="Gene3D" id="1.20.920.10">
    <property type="entry name" value="Bromodomain-like"/>
    <property type="match status" value="1"/>
</dbReference>
<feature type="coiled-coil region" evidence="11">
    <location>
        <begin position="2348"/>
        <end position="2375"/>
    </location>
</feature>
<keyword evidence="11" id="KW-0175">Coiled coil</keyword>
<dbReference type="SMART" id="SM00297">
    <property type="entry name" value="BROMO"/>
    <property type="match status" value="1"/>
</dbReference>